<dbReference type="GeneID" id="27363389"/>
<keyword evidence="6 13" id="KW-0812">Transmembrane</keyword>
<feature type="transmembrane region" description="Helical" evidence="13">
    <location>
        <begin position="106"/>
        <end position="127"/>
    </location>
</feature>
<dbReference type="GO" id="GO:0006826">
    <property type="term" value="P:iron ion transport"/>
    <property type="evidence" value="ECO:0007669"/>
    <property type="project" value="UniProtKB-ARBA"/>
</dbReference>
<comment type="catalytic activity">
    <reaction evidence="12">
        <text>2 a Fe(II)-siderophore + NADP(+) + H(+) = 2 a Fe(III)-siderophore + NADPH</text>
        <dbReference type="Rhea" id="RHEA:28795"/>
        <dbReference type="Rhea" id="RHEA-COMP:11342"/>
        <dbReference type="Rhea" id="RHEA-COMP:11344"/>
        <dbReference type="ChEBI" id="CHEBI:15378"/>
        <dbReference type="ChEBI" id="CHEBI:29033"/>
        <dbReference type="ChEBI" id="CHEBI:29034"/>
        <dbReference type="ChEBI" id="CHEBI:57783"/>
        <dbReference type="ChEBI" id="CHEBI:58349"/>
        <dbReference type="EC" id="1.16.1.9"/>
    </reaction>
</comment>
<dbReference type="Pfam" id="PF01794">
    <property type="entry name" value="Ferric_reduct"/>
    <property type="match status" value="1"/>
</dbReference>
<evidence type="ECO:0000313" key="16">
    <source>
        <dbReference type="Proteomes" id="UP000053342"/>
    </source>
</evidence>
<evidence type="ECO:0000259" key="14">
    <source>
        <dbReference type="PROSITE" id="PS51384"/>
    </source>
</evidence>
<dbReference type="OrthoDB" id="17725at2759"/>
<feature type="transmembrane region" description="Helical" evidence="13">
    <location>
        <begin position="44"/>
        <end position="70"/>
    </location>
</feature>
<dbReference type="GO" id="GO:0006879">
    <property type="term" value="P:intracellular iron ion homeostasis"/>
    <property type="evidence" value="ECO:0007669"/>
    <property type="project" value="TreeGrafter"/>
</dbReference>
<evidence type="ECO:0000256" key="3">
    <source>
        <dbReference type="ARBA" id="ARBA00012668"/>
    </source>
</evidence>
<dbReference type="InterPro" id="IPR013130">
    <property type="entry name" value="Fe3_Rdtase_TM_dom"/>
</dbReference>
<feature type="transmembrane region" description="Helical" evidence="13">
    <location>
        <begin position="256"/>
        <end position="273"/>
    </location>
</feature>
<dbReference type="EC" id="1.16.1.9" evidence="3"/>
<proteinExistence type="inferred from homology"/>
<dbReference type="GO" id="GO:0005886">
    <property type="term" value="C:plasma membrane"/>
    <property type="evidence" value="ECO:0007669"/>
    <property type="project" value="UniProtKB-SubCell"/>
</dbReference>
<dbReference type="InterPro" id="IPR013121">
    <property type="entry name" value="Fe_red_NAD-bd_6"/>
</dbReference>
<dbReference type="InterPro" id="IPR013112">
    <property type="entry name" value="FAD-bd_8"/>
</dbReference>
<dbReference type="GO" id="GO:0015677">
    <property type="term" value="P:copper ion import"/>
    <property type="evidence" value="ECO:0007669"/>
    <property type="project" value="TreeGrafter"/>
</dbReference>
<dbReference type="SFLD" id="SFLDS00052">
    <property type="entry name" value="Ferric_Reductase_Domain"/>
    <property type="match status" value="1"/>
</dbReference>
<name>A0A0D2A7X8_9EURO</name>
<dbReference type="AlphaFoldDB" id="A0A0D2A7X8"/>
<dbReference type="InterPro" id="IPR017927">
    <property type="entry name" value="FAD-bd_FR_type"/>
</dbReference>
<keyword evidence="7" id="KW-0249">Electron transport</keyword>
<accession>A0A0D2A7X8</accession>
<feature type="transmembrane region" description="Helical" evidence="13">
    <location>
        <begin position="189"/>
        <end position="211"/>
    </location>
</feature>
<dbReference type="PANTHER" id="PTHR32361">
    <property type="entry name" value="FERRIC/CUPRIC REDUCTASE TRANSMEMBRANE COMPONENT"/>
    <property type="match status" value="1"/>
</dbReference>
<evidence type="ECO:0000256" key="9">
    <source>
        <dbReference type="ARBA" id="ARBA00023002"/>
    </source>
</evidence>
<reference evidence="15 16" key="1">
    <citation type="submission" date="2015-01" db="EMBL/GenBank/DDBJ databases">
        <title>The Genome Sequence of Exophiala oligosperma CBS72588.</title>
        <authorList>
            <consortium name="The Broad Institute Genomics Platform"/>
            <person name="Cuomo C."/>
            <person name="de Hoog S."/>
            <person name="Gorbushina A."/>
            <person name="Stielow B."/>
            <person name="Teixiera M."/>
            <person name="Abouelleil A."/>
            <person name="Chapman S.B."/>
            <person name="Priest M."/>
            <person name="Young S.K."/>
            <person name="Wortman J."/>
            <person name="Nusbaum C."/>
            <person name="Birren B."/>
        </authorList>
    </citation>
    <scope>NUCLEOTIDE SEQUENCE [LARGE SCALE GENOMIC DNA]</scope>
    <source>
        <strain evidence="15 16">CBS 72588</strain>
    </source>
</reference>
<protein>
    <recommendedName>
        <fullName evidence="3">ferric-chelate reductase (NADPH)</fullName>
        <ecNumber evidence="3">1.16.1.9</ecNumber>
    </recommendedName>
</protein>
<keyword evidence="8 13" id="KW-1133">Transmembrane helix</keyword>
<evidence type="ECO:0000256" key="1">
    <source>
        <dbReference type="ARBA" id="ARBA00004651"/>
    </source>
</evidence>
<dbReference type="Gene3D" id="3.40.50.80">
    <property type="entry name" value="Nucleotide-binding domain of ferredoxin-NADP reductase (FNR) module"/>
    <property type="match status" value="1"/>
</dbReference>
<keyword evidence="11 13" id="KW-0472">Membrane</keyword>
<evidence type="ECO:0000256" key="10">
    <source>
        <dbReference type="ARBA" id="ARBA00023065"/>
    </source>
</evidence>
<dbReference type="CDD" id="cd06186">
    <property type="entry name" value="NOX_Duox_like_FAD_NADP"/>
    <property type="match status" value="1"/>
</dbReference>
<dbReference type="Pfam" id="PF08030">
    <property type="entry name" value="NAD_binding_6"/>
    <property type="match status" value="1"/>
</dbReference>
<evidence type="ECO:0000256" key="6">
    <source>
        <dbReference type="ARBA" id="ARBA00022692"/>
    </source>
</evidence>
<keyword evidence="5" id="KW-1003">Cell membrane</keyword>
<comment type="similarity">
    <text evidence="2">Belongs to the ferric reductase (FRE) family.</text>
</comment>
<sequence>MALWLTQPVRLHQSRPYHCKLKTSDLCHYQQGYWRFWNESDHRYGLPTVALFMTGIILFSIGYLVTVFIVPRSKWHQNGLLRKTLAVSRYLSYRGYRISSLRWNSAPLGILFLGAVGIIFFFSMTLGPRPYYWHNTRTVIFGYSPPIATRTGFMSIACIPFIIATSTKANMVTFVTGVSHEKLQVFHRWISYACLVLALVHTFPFIIYLIHRGTMVKEWNTEIFYWTGTVALLFQGWLTFASFSILRNWWYESFKIAHRVSAAMFVLFLFWHCNFELSSWDYFIATAAIYVPCFLYAHIKTYVEHGFGLKATMNLESNDVIRIAIPVSFPWVPGQHIFVRFRALGIHALTSHPFTICSLPSLEGPSEAVLHIRPQAGFTAQLYRHAAAHPGIAIPVFLEGPYGGIEPGKFVGSDRVIVVAGGSGAAWMLPLIELFARKATQIREVEMTEQSTPVQTFPSLHAVLATRDPSTFAWFQEAANKILARYLQVGVSSMIDVEIHITRGIKDNLQREIQTELGKKSIIDDGPDSNTLRLKGKESDIDVNESGHFISCKMLSGRPNLPALIRKEGSLMTNSQKTLGIFACGPSSMQHDLRVAAASENVGILRSSGTSVYLHLEHFSWA</sequence>
<feature type="transmembrane region" description="Helical" evidence="13">
    <location>
        <begin position="223"/>
        <end position="244"/>
    </location>
</feature>
<keyword evidence="16" id="KW-1185">Reference proteome</keyword>
<dbReference type="InterPro" id="IPR017938">
    <property type="entry name" value="Riboflavin_synthase-like_b-brl"/>
</dbReference>
<evidence type="ECO:0000256" key="8">
    <source>
        <dbReference type="ARBA" id="ARBA00022989"/>
    </source>
</evidence>
<dbReference type="GO" id="GO:0052851">
    <property type="term" value="F:ferric-chelate reductase (NADPH) activity"/>
    <property type="evidence" value="ECO:0007669"/>
    <property type="project" value="UniProtKB-EC"/>
</dbReference>
<evidence type="ECO:0000256" key="11">
    <source>
        <dbReference type="ARBA" id="ARBA00023136"/>
    </source>
</evidence>
<dbReference type="RefSeq" id="XP_016256637.1">
    <property type="nucleotide sequence ID" value="XM_016412962.1"/>
</dbReference>
<organism evidence="15 16">
    <name type="scientific">Exophiala oligosperma</name>
    <dbReference type="NCBI Taxonomy" id="215243"/>
    <lineage>
        <taxon>Eukaryota</taxon>
        <taxon>Fungi</taxon>
        <taxon>Dikarya</taxon>
        <taxon>Ascomycota</taxon>
        <taxon>Pezizomycotina</taxon>
        <taxon>Eurotiomycetes</taxon>
        <taxon>Chaetothyriomycetidae</taxon>
        <taxon>Chaetothyriales</taxon>
        <taxon>Herpotrichiellaceae</taxon>
        <taxon>Exophiala</taxon>
    </lineage>
</organism>
<evidence type="ECO:0000256" key="7">
    <source>
        <dbReference type="ARBA" id="ARBA00022982"/>
    </source>
</evidence>
<evidence type="ECO:0000256" key="4">
    <source>
        <dbReference type="ARBA" id="ARBA00022448"/>
    </source>
</evidence>
<evidence type="ECO:0000256" key="12">
    <source>
        <dbReference type="ARBA" id="ARBA00048483"/>
    </source>
</evidence>
<dbReference type="PROSITE" id="PS51384">
    <property type="entry name" value="FAD_FR"/>
    <property type="match status" value="1"/>
</dbReference>
<dbReference type="SFLD" id="SFLDG01168">
    <property type="entry name" value="Ferric_reductase_subgroup_(FRE"/>
    <property type="match status" value="1"/>
</dbReference>
<evidence type="ECO:0000256" key="5">
    <source>
        <dbReference type="ARBA" id="ARBA00022475"/>
    </source>
</evidence>
<dbReference type="STRING" id="215243.A0A0D2A7X8"/>
<evidence type="ECO:0000313" key="15">
    <source>
        <dbReference type="EMBL" id="KIW36421.1"/>
    </source>
</evidence>
<comment type="subcellular location">
    <subcellularLocation>
        <location evidence="1">Cell membrane</location>
        <topology evidence="1">Multi-pass membrane protein</topology>
    </subcellularLocation>
</comment>
<feature type="transmembrane region" description="Helical" evidence="13">
    <location>
        <begin position="279"/>
        <end position="297"/>
    </location>
</feature>
<gene>
    <name evidence="15" type="ORF">PV06_11315</name>
</gene>
<dbReference type="InterPro" id="IPR039261">
    <property type="entry name" value="FNR_nucleotide-bd"/>
</dbReference>
<keyword evidence="10" id="KW-0406">Ion transport</keyword>
<dbReference type="PANTHER" id="PTHR32361:SF23">
    <property type="entry name" value="FERRIC-CHELATE REDUCTASE"/>
    <property type="match status" value="1"/>
</dbReference>
<dbReference type="Pfam" id="PF08022">
    <property type="entry name" value="FAD_binding_8"/>
    <property type="match status" value="1"/>
</dbReference>
<feature type="transmembrane region" description="Helical" evidence="13">
    <location>
        <begin position="147"/>
        <end position="164"/>
    </location>
</feature>
<dbReference type="VEuPathDB" id="FungiDB:PV06_11315"/>
<evidence type="ECO:0000256" key="2">
    <source>
        <dbReference type="ARBA" id="ARBA00006278"/>
    </source>
</evidence>
<evidence type="ECO:0000256" key="13">
    <source>
        <dbReference type="SAM" id="Phobius"/>
    </source>
</evidence>
<keyword evidence="9" id="KW-0560">Oxidoreductase</keyword>
<dbReference type="EMBL" id="KN847358">
    <property type="protein sequence ID" value="KIW36421.1"/>
    <property type="molecule type" value="Genomic_DNA"/>
</dbReference>
<keyword evidence="4" id="KW-0813">Transport</keyword>
<feature type="domain" description="FAD-binding FR-type" evidence="14">
    <location>
        <begin position="302"/>
        <end position="408"/>
    </location>
</feature>
<dbReference type="SUPFAM" id="SSF63380">
    <property type="entry name" value="Riboflavin synthase domain-like"/>
    <property type="match status" value="1"/>
</dbReference>
<dbReference type="Proteomes" id="UP000053342">
    <property type="component" value="Unassembled WGS sequence"/>
</dbReference>
<dbReference type="InterPro" id="IPR051410">
    <property type="entry name" value="Ferric/Cupric_Reductase"/>
</dbReference>